<gene>
    <name evidence="2" type="ORF">Krac_3292</name>
</gene>
<evidence type="ECO:0000313" key="3">
    <source>
        <dbReference type="Proteomes" id="UP000004508"/>
    </source>
</evidence>
<dbReference type="Proteomes" id="UP000004508">
    <property type="component" value="Unassembled WGS sequence"/>
</dbReference>
<accession>D6U0Y9</accession>
<dbReference type="RefSeq" id="WP_007920618.1">
    <property type="nucleotide sequence ID" value="NZ_ADVG01000004.1"/>
</dbReference>
<feature type="domain" description="Metallo-beta-lactamase" evidence="1">
    <location>
        <begin position="18"/>
        <end position="209"/>
    </location>
</feature>
<protein>
    <submittedName>
        <fullName evidence="2">Metallo-beta-lactamase family protein</fullName>
    </submittedName>
</protein>
<dbReference type="Gene3D" id="3.60.15.10">
    <property type="entry name" value="Ribonuclease Z/Hydroxyacylglutathione hydrolase-like"/>
    <property type="match status" value="1"/>
</dbReference>
<reference evidence="2 3" key="1">
    <citation type="journal article" date="2011" name="Stand. Genomic Sci.">
        <title>Non-contiguous finished genome sequence and contextual data of the filamentous soil bacterium Ktedonobacter racemifer type strain (SOSP1-21).</title>
        <authorList>
            <person name="Chang Y.J."/>
            <person name="Land M."/>
            <person name="Hauser L."/>
            <person name="Chertkov O."/>
            <person name="Del Rio T.G."/>
            <person name="Nolan M."/>
            <person name="Copeland A."/>
            <person name="Tice H."/>
            <person name="Cheng J.F."/>
            <person name="Lucas S."/>
            <person name="Han C."/>
            <person name="Goodwin L."/>
            <person name="Pitluck S."/>
            <person name="Ivanova N."/>
            <person name="Ovchinikova G."/>
            <person name="Pati A."/>
            <person name="Chen A."/>
            <person name="Palaniappan K."/>
            <person name="Mavromatis K."/>
            <person name="Liolios K."/>
            <person name="Brettin T."/>
            <person name="Fiebig A."/>
            <person name="Rohde M."/>
            <person name="Abt B."/>
            <person name="Goker M."/>
            <person name="Detter J.C."/>
            <person name="Woyke T."/>
            <person name="Bristow J."/>
            <person name="Eisen J.A."/>
            <person name="Markowitz V."/>
            <person name="Hugenholtz P."/>
            <person name="Kyrpides N.C."/>
            <person name="Klenk H.P."/>
            <person name="Lapidus A."/>
        </authorList>
    </citation>
    <scope>NUCLEOTIDE SEQUENCE [LARGE SCALE GENOMIC DNA]</scope>
    <source>
        <strain evidence="3">DSM 44963</strain>
    </source>
</reference>
<proteinExistence type="predicted"/>
<organism evidence="2 3">
    <name type="scientific">Ktedonobacter racemifer DSM 44963</name>
    <dbReference type="NCBI Taxonomy" id="485913"/>
    <lineage>
        <taxon>Bacteria</taxon>
        <taxon>Bacillati</taxon>
        <taxon>Chloroflexota</taxon>
        <taxon>Ktedonobacteria</taxon>
        <taxon>Ktedonobacterales</taxon>
        <taxon>Ktedonobacteraceae</taxon>
        <taxon>Ktedonobacter</taxon>
    </lineage>
</organism>
<dbReference type="STRING" id="485913.Krac_3292"/>
<dbReference type="EMBL" id="ADVG01000004">
    <property type="protein sequence ID" value="EFH82479.1"/>
    <property type="molecule type" value="Genomic_DNA"/>
</dbReference>
<dbReference type="Pfam" id="PF00753">
    <property type="entry name" value="Lactamase_B"/>
    <property type="match status" value="1"/>
</dbReference>
<dbReference type="InterPro" id="IPR001279">
    <property type="entry name" value="Metallo-B-lactamas"/>
</dbReference>
<dbReference type="SMART" id="SM00849">
    <property type="entry name" value="Lactamase_B"/>
    <property type="match status" value="1"/>
</dbReference>
<dbReference type="PANTHER" id="PTHR42951:SF9">
    <property type="entry name" value="METAL-DEPENDENT HYDROLASE"/>
    <property type="match status" value="1"/>
</dbReference>
<dbReference type="PANTHER" id="PTHR42951">
    <property type="entry name" value="METALLO-BETA-LACTAMASE DOMAIN-CONTAINING"/>
    <property type="match status" value="1"/>
</dbReference>
<dbReference type="eggNOG" id="COG0491">
    <property type="taxonomic scope" value="Bacteria"/>
</dbReference>
<dbReference type="InParanoid" id="D6U0Y9"/>
<dbReference type="FunCoup" id="D6U0Y9">
    <property type="interactions" value="5"/>
</dbReference>
<name>D6U0Y9_KTERA</name>
<dbReference type="AlphaFoldDB" id="D6U0Y9"/>
<dbReference type="SUPFAM" id="SSF56281">
    <property type="entry name" value="Metallo-hydrolase/oxidoreductase"/>
    <property type="match status" value="1"/>
</dbReference>
<dbReference type="OrthoDB" id="9802248at2"/>
<dbReference type="InterPro" id="IPR036866">
    <property type="entry name" value="RibonucZ/Hydroxyglut_hydro"/>
</dbReference>
<comment type="caution">
    <text evidence="2">The sequence shown here is derived from an EMBL/GenBank/DDBJ whole genome shotgun (WGS) entry which is preliminary data.</text>
</comment>
<evidence type="ECO:0000313" key="2">
    <source>
        <dbReference type="EMBL" id="EFH82479.1"/>
    </source>
</evidence>
<dbReference type="CDD" id="cd07721">
    <property type="entry name" value="yflN-like_MBL-fold"/>
    <property type="match status" value="1"/>
</dbReference>
<evidence type="ECO:0000259" key="1">
    <source>
        <dbReference type="SMART" id="SM00849"/>
    </source>
</evidence>
<sequence length="242" mass="25832">MKVTAAGKHLYQLTHLGSVNCYLVREDDGFTLIDTSWPSSQAKAIMQEAEKLGLPIVRILLTHGHIDHVGSLDTLHALLPEVPVAISARDARLMAGDVSLDPSEPAGKEPGGSKCVTKPTSFLKEGDRIGSLEVFSTPGHSPGHVAFLDTRDSALIAGDTFQTLGGVAVSGTLVPLFPLPGLSDWRKELSLESARKLLALKPDLLAVGHGRMLNNPQPAMERAIRKLEMSLAKAKGKQARVA</sequence>
<dbReference type="InterPro" id="IPR050855">
    <property type="entry name" value="NDM-1-like"/>
</dbReference>
<keyword evidence="3" id="KW-1185">Reference proteome</keyword>